<protein>
    <recommendedName>
        <fullName evidence="5">WxL domain-containing protein</fullName>
    </recommendedName>
</protein>
<evidence type="ECO:0008006" key="5">
    <source>
        <dbReference type="Google" id="ProtNLM"/>
    </source>
</evidence>
<evidence type="ECO:0000313" key="4">
    <source>
        <dbReference type="Proteomes" id="UP000196151"/>
    </source>
</evidence>
<reference evidence="2" key="1">
    <citation type="submission" date="2017-05" db="EMBL/GenBank/DDBJ databases">
        <title>The Genome Sequence of Enterococcus sp. 9D6_DIV0238.</title>
        <authorList>
            <consortium name="The Broad Institute Genomics Platform"/>
            <consortium name="The Broad Institute Genomic Center for Infectious Diseases"/>
            <person name="Earl A."/>
            <person name="Manson A."/>
            <person name="Schwartman J."/>
            <person name="Gilmore M."/>
            <person name="Abouelleil A."/>
            <person name="Cao P."/>
            <person name="Chapman S."/>
            <person name="Cusick C."/>
            <person name="Shea T."/>
            <person name="Young S."/>
            <person name="Neafsey D."/>
            <person name="Nusbaum C."/>
            <person name="Birren B."/>
        </authorList>
    </citation>
    <scope>NUCLEOTIDE SEQUENCE [LARGE SCALE GENOMIC DNA]</scope>
    <source>
        <strain evidence="2">9D6_DIV0238</strain>
    </source>
</reference>
<name>A0A200JBL6_9ENTE</name>
<feature type="signal peptide" evidence="1">
    <location>
        <begin position="1"/>
        <end position="26"/>
    </location>
</feature>
<reference evidence="3" key="2">
    <citation type="submission" date="2017-05" db="EMBL/GenBank/DDBJ databases">
        <authorList>
            <consortium name="The Broad Institute Genomics Platform"/>
            <consortium name="The Broad Institute Genomic Center for Infectious Diseases"/>
            <person name="Earl A."/>
            <person name="Manson A."/>
            <person name="Schwartman J."/>
            <person name="Gilmore M."/>
            <person name="Abouelleil A."/>
            <person name="Cao P."/>
            <person name="Chapman S."/>
            <person name="Cusick C."/>
            <person name="Shea T."/>
            <person name="Young S."/>
            <person name="Neafsey D."/>
            <person name="Nusbaum C."/>
            <person name="Birren B."/>
        </authorList>
    </citation>
    <scope>NUCLEOTIDE SEQUENCE</scope>
    <source>
        <strain evidence="3">9D6_DIV0238</strain>
    </source>
</reference>
<dbReference type="OrthoDB" id="2195034at2"/>
<feature type="chain" id="PRO_5012871537" description="WxL domain-containing protein" evidence="1">
    <location>
        <begin position="27"/>
        <end position="1590"/>
    </location>
</feature>
<proteinExistence type="predicted"/>
<evidence type="ECO:0000313" key="2">
    <source>
        <dbReference type="EMBL" id="OUZ34623.1"/>
    </source>
</evidence>
<evidence type="ECO:0000256" key="1">
    <source>
        <dbReference type="SAM" id="SignalP"/>
    </source>
</evidence>
<sequence length="1590" mass="166924">MEAKKSLLVVLSLIFICVSFTDKANAASVTDTSISGELAGMNTSKLIIVPAPNGGAAKEYDSNAVGLKAALYDLYQFGNNQDFAMYVGTNITTMNGADAKNLSGTPSAANMTFSTLEGKVKTLVITSTTADTINNNTSLPTGTKYLTFASNAYMGSNVIFRNVDYRGTNLYMNGHDLNLNGGSYGNGLSIYGGSDTSDISGSPTITVNSTGSGVWNFYGGNSTGGTLTGNPSLVFNNSSAAVNTISGGAKVGTVAGNVNVRINDLGGRLTSYFGGGEGTAVNKANVKGNVTNEINVTNSATKMVLSPMIYGGVSFGDISGTITNTLTGYGSFYGSATPGGTTTPGYIGGSREGNIGTDRAKNAITTNFDSSKYSSGRLPFAGGNAVSGIIQGNIVNNVRAGSNREGGAISGAYGGGSRAVAELSATLLGTSALKVNAANEAFDALGKDARRELAKSKARFQVYGNIDLNLLGGNVSIDSDDTYTRAAGYGGYIEGDTTVVVGTLNADGSVGGDGMVYSNYTETYNKNNTAYDKTKNTRSFNSGYDIVGGGGSPSHEWSIYIYGRTKTVMNNSIARWTYGGNFSGTVEHPDGYDADTYASEYVMNGGIADTTEGTGYIGQRTYGPSHTQINYGQVDWFTSGAGWGDWKQFGDASVEFVKGIHNGTVGGTYGYDIVNGTHVINGDVSVTILGGDFSGTPSHTGNKNFSAGPSEYGTINGNATLTLDLTTENGKTFVPPPTVKIAAGRHDGSGSNVELGTGNSIVTLNIFTNEESGDVLKGATIYGDGGTASAPSKVGHIKMNIDAPGSTIGTLYATQYSNIASNELLRNVDVNIQRVKSIGGISGGNAGDNINNNVAKNSLTNNKGSNFQIGVPVEGAPSIEFQKEPILVSGIGIINFTSLLVDNGTILTASGTTGNVKNGGGATAANHATLYNDFGDIYLKNNSGLGVAGATNYMSGGKLTIDGESTLESGQGTGIINISDIEFVDSNADRLTWIKNTSTSTNMVASTGTYFGANQAFQVLTINPTIANASKITPFNFKGMEKSTGKTFIGDNDVTGKNNNGYGIMIPGSVIDYTVTDPIVDGRGFIEHNVAEVKKDNQPLTLSVWGTEEKGVKVQKGRLIIPNSTGILPTLTFTPEATSGSWLYNVTAKSSKIGSTDEVIGEQSNSDPAEWSSKDGNYSYDVEVKYSNKVELAARDVILTESEAAKLLAEADVNAYTQVEGRPFLTSTITETTLQELRRPLDEGQYSRTTQINYTAGTAAVNPTNVMNQTVNVIVVKDGSQIAKDRQDAIYAKDVTIRVLDIADVASQSVFESDYSHAFAINSKGVVSTVQSTPNDYFAKLQAVLPEDVPKDISVTYAFDSPSETIIKQITIHVIPSEANLVVTFVDEVGNSLHLPVTFKRNIGSSVDLTKEQQVLDAIADIQSRNYVLETRPDSEVVQVVTGGSEVTYQFKGIIFIASAPDTIEFGTHTVKASKQRINEPESMSGDLAIQDSRATRKPWVLTAKLDTPLNNGKDTIAGALRYVYKGKEIVLNAGAEEVAGHTNADEKPYKVNSTWSASGDGLKLQTDIGAVKSSGDYTASITWELTDAP</sequence>
<dbReference type="EMBL" id="CP147246">
    <property type="protein sequence ID" value="WYJ95160.1"/>
    <property type="molecule type" value="Genomic_DNA"/>
</dbReference>
<dbReference type="Proteomes" id="UP000196151">
    <property type="component" value="Chromosome"/>
</dbReference>
<reference evidence="3" key="3">
    <citation type="submission" date="2024-03" db="EMBL/GenBank/DDBJ databases">
        <title>The Genome Sequence of Enterococcus sp. DIV0238c.</title>
        <authorList>
            <consortium name="The Broad Institute Genomics Platform"/>
            <consortium name="The Broad Institute Microbial Omics Core"/>
            <consortium name="The Broad Institute Genomic Center for Infectious Diseases"/>
            <person name="Earl A."/>
            <person name="Manson A."/>
            <person name="Gilmore M."/>
            <person name="Schwartman J."/>
            <person name="Shea T."/>
            <person name="Abouelleil A."/>
            <person name="Cao P."/>
            <person name="Chapman S."/>
            <person name="Cusick C."/>
            <person name="Young S."/>
            <person name="Neafsey D."/>
            <person name="Nusbaum C."/>
            <person name="Birren B."/>
        </authorList>
    </citation>
    <scope>NUCLEOTIDE SEQUENCE</scope>
    <source>
        <strain evidence="3">9D6_DIV0238</strain>
    </source>
</reference>
<keyword evidence="4" id="KW-1185">Reference proteome</keyword>
<dbReference type="EMBL" id="NIBQ01000001">
    <property type="protein sequence ID" value="OUZ34623.1"/>
    <property type="molecule type" value="Genomic_DNA"/>
</dbReference>
<evidence type="ECO:0000313" key="3">
    <source>
        <dbReference type="EMBL" id="WYJ95160.1"/>
    </source>
</evidence>
<accession>A0A200JBL6</accession>
<dbReference type="RefSeq" id="WP_087639332.1">
    <property type="nucleotide sequence ID" value="NZ_CP147246.1"/>
</dbReference>
<organism evidence="2">
    <name type="scientific">Candidatus Enterococcus dunnyi</name>
    <dbReference type="NCBI Taxonomy" id="1834192"/>
    <lineage>
        <taxon>Bacteria</taxon>
        <taxon>Bacillati</taxon>
        <taxon>Bacillota</taxon>
        <taxon>Bacilli</taxon>
        <taxon>Lactobacillales</taxon>
        <taxon>Enterococcaceae</taxon>
        <taxon>Enterococcus</taxon>
    </lineage>
</organism>
<keyword evidence="1" id="KW-0732">Signal</keyword>
<gene>
    <name evidence="2" type="ORF">A5889_000098</name>
    <name evidence="3" type="ORF">A5889_002708</name>
</gene>